<reference evidence="2" key="1">
    <citation type="submission" date="2010-08" db="EMBL/GenBank/DDBJ databases">
        <authorList>
            <consortium name="Caenorhabditis japonica Sequencing Consortium"/>
            <person name="Wilson R.K."/>
        </authorList>
    </citation>
    <scope>NUCLEOTIDE SEQUENCE [LARGE SCALE GENOMIC DNA]</scope>
    <source>
        <strain evidence="2">DF5081</strain>
    </source>
</reference>
<dbReference type="EnsemblMetazoa" id="CJA28728.1">
    <property type="protein sequence ID" value="CJA28728.1"/>
    <property type="gene ID" value="WBGene00184302"/>
</dbReference>
<reference evidence="1" key="2">
    <citation type="submission" date="2022-06" db="UniProtKB">
        <authorList>
            <consortium name="EnsemblMetazoa"/>
        </authorList>
    </citation>
    <scope>IDENTIFICATION</scope>
    <source>
        <strain evidence="1">DF5081</strain>
    </source>
</reference>
<dbReference type="AlphaFoldDB" id="A0A8R1IFR9"/>
<accession>A0A8R1IFR9</accession>
<evidence type="ECO:0000313" key="2">
    <source>
        <dbReference type="Proteomes" id="UP000005237"/>
    </source>
</evidence>
<dbReference type="GO" id="GO:0046982">
    <property type="term" value="F:protein heterodimerization activity"/>
    <property type="evidence" value="ECO:0007669"/>
    <property type="project" value="InterPro"/>
</dbReference>
<sequence>MDTLGPRDKDKRDREKREVERIACYVYYACESVTEDVLRLTGNYVKNIRNGEQKITLANLDVALNADRALMELRTKLRNEEEAESPSAFGFLSEFEELIAEETEHADKAATGSSQTYEAVAVEFLRDERRFVRELNRINVFRRRIEAVATEEDK</sequence>
<evidence type="ECO:0000313" key="1">
    <source>
        <dbReference type="EnsemblMetazoa" id="CJA28728.1"/>
    </source>
</evidence>
<organism evidence="1 2">
    <name type="scientific">Caenorhabditis japonica</name>
    <dbReference type="NCBI Taxonomy" id="281687"/>
    <lineage>
        <taxon>Eukaryota</taxon>
        <taxon>Metazoa</taxon>
        <taxon>Ecdysozoa</taxon>
        <taxon>Nematoda</taxon>
        <taxon>Chromadorea</taxon>
        <taxon>Rhabditida</taxon>
        <taxon>Rhabditina</taxon>
        <taxon>Rhabditomorpha</taxon>
        <taxon>Rhabditoidea</taxon>
        <taxon>Rhabditidae</taxon>
        <taxon>Peloderinae</taxon>
        <taxon>Caenorhabditis</taxon>
    </lineage>
</organism>
<name>A0A8R1IFR9_CAEJA</name>
<dbReference type="InterPro" id="IPR009072">
    <property type="entry name" value="Histone-fold"/>
</dbReference>
<dbReference type="Proteomes" id="UP000005237">
    <property type="component" value="Unassembled WGS sequence"/>
</dbReference>
<dbReference type="SUPFAM" id="SSF47113">
    <property type="entry name" value="Histone-fold"/>
    <property type="match status" value="1"/>
</dbReference>
<keyword evidence="2" id="KW-1185">Reference proteome</keyword>
<proteinExistence type="predicted"/>
<protein>
    <submittedName>
        <fullName evidence="1">Uncharacterized protein</fullName>
    </submittedName>
</protein>
<dbReference type="Gene3D" id="1.10.20.10">
    <property type="entry name" value="Histone, subunit A"/>
    <property type="match status" value="1"/>
</dbReference>